<accession>A0A077X2D7</accession>
<dbReference type="OrthoDB" id="10512635at2759"/>
<dbReference type="Gene3D" id="3.30.70.80">
    <property type="entry name" value="Peptidase S8 propeptide/proteinase inhibitor I9"/>
    <property type="match status" value="1"/>
</dbReference>
<organism evidence="3">
    <name type="scientific">Lichtheimia ramosa</name>
    <dbReference type="NCBI Taxonomy" id="688394"/>
    <lineage>
        <taxon>Eukaryota</taxon>
        <taxon>Fungi</taxon>
        <taxon>Fungi incertae sedis</taxon>
        <taxon>Mucoromycota</taxon>
        <taxon>Mucoromycotina</taxon>
        <taxon>Mucoromycetes</taxon>
        <taxon>Mucorales</taxon>
        <taxon>Lichtheimiaceae</taxon>
        <taxon>Lichtheimia</taxon>
    </lineage>
</organism>
<feature type="chain" id="PRO_5001726800" description="Inhibitor I9 domain-containing protein" evidence="1">
    <location>
        <begin position="23"/>
        <end position="127"/>
    </location>
</feature>
<keyword evidence="1" id="KW-0732">Signal</keyword>
<sequence>MISKLTLCLSSAIILVASHVNASFIPVQDNDYGLAPLHMPIEGEAISDSYIVVLKDHVDSTQALGHCSWVSNMSITGKMQNDYFLDSETLMGIQHTYDSPTWRGYSGKFSPETLEHIRRSPDASISQ</sequence>
<evidence type="ECO:0000313" key="3">
    <source>
        <dbReference type="EMBL" id="CDS13443.1"/>
    </source>
</evidence>
<dbReference type="EMBL" id="LK023379">
    <property type="protein sequence ID" value="CDS13443.1"/>
    <property type="molecule type" value="Genomic_DNA"/>
</dbReference>
<dbReference type="SUPFAM" id="SSF54897">
    <property type="entry name" value="Protease propeptides/inhibitors"/>
    <property type="match status" value="1"/>
</dbReference>
<gene>
    <name evidence="3" type="ORF">LRAMOSA05619</name>
</gene>
<dbReference type="InterPro" id="IPR037045">
    <property type="entry name" value="S8pro/Inhibitor_I9_sf"/>
</dbReference>
<evidence type="ECO:0000256" key="1">
    <source>
        <dbReference type="SAM" id="SignalP"/>
    </source>
</evidence>
<dbReference type="AlphaFoldDB" id="A0A077X2D7"/>
<name>A0A077X2D7_9FUNG</name>
<proteinExistence type="predicted"/>
<evidence type="ECO:0000259" key="2">
    <source>
        <dbReference type="Pfam" id="PF05922"/>
    </source>
</evidence>
<dbReference type="InterPro" id="IPR010259">
    <property type="entry name" value="S8pro/Inhibitor_I9"/>
</dbReference>
<protein>
    <recommendedName>
        <fullName evidence="2">Inhibitor I9 domain-containing protein</fullName>
    </recommendedName>
</protein>
<dbReference type="Pfam" id="PF05922">
    <property type="entry name" value="Inhibitor_I9"/>
    <property type="match status" value="1"/>
</dbReference>
<reference evidence="3" key="1">
    <citation type="journal article" date="2014" name="Genome Announc.">
        <title>De novo whole-genome sequence and genome annotation of Lichtheimia ramosa.</title>
        <authorList>
            <person name="Linde J."/>
            <person name="Schwartze V."/>
            <person name="Binder U."/>
            <person name="Lass-Florl C."/>
            <person name="Voigt K."/>
            <person name="Horn F."/>
        </authorList>
    </citation>
    <scope>NUCLEOTIDE SEQUENCE</scope>
    <source>
        <strain evidence="3">JMRC FSU:6197</strain>
    </source>
</reference>
<feature type="domain" description="Inhibitor I9" evidence="2">
    <location>
        <begin position="49"/>
        <end position="122"/>
    </location>
</feature>
<feature type="signal peptide" evidence="1">
    <location>
        <begin position="1"/>
        <end position="22"/>
    </location>
</feature>